<evidence type="ECO:0000313" key="2">
    <source>
        <dbReference type="Proteomes" id="UP001629462"/>
    </source>
</evidence>
<sequence>MDVTEIRYQNFLRLFEQVKDETRRQDPDAPEKGMLKLFGERVGVREAYMSHINTRYKGIGPGSARKIEQAFKLSHGWLDRQHDSPAPANQERVKEPEDSLQQLFEACRTVDATGTRAALLRHLFESCREVDAAKTHAMLVSLAEKLTAAK</sequence>
<gene>
    <name evidence="1" type="ORF">PQR08_11445</name>
</gene>
<comment type="caution">
    <text evidence="1">The sequence shown here is derived from an EMBL/GenBank/DDBJ whole genome shotgun (WGS) entry which is preliminary data.</text>
</comment>
<name>A0ABW9CKL6_9BURK</name>
<keyword evidence="2" id="KW-1185">Reference proteome</keyword>
<dbReference type="RefSeq" id="WP_408161290.1">
    <property type="nucleotide sequence ID" value="NZ_JAQQDB010000009.1"/>
</dbReference>
<accession>A0ABW9CKL6</accession>
<dbReference type="Proteomes" id="UP001629462">
    <property type="component" value="Unassembled WGS sequence"/>
</dbReference>
<organism evidence="1 2">
    <name type="scientific">Caballeronia jiangsuensis</name>
    <dbReference type="NCBI Taxonomy" id="1458357"/>
    <lineage>
        <taxon>Bacteria</taxon>
        <taxon>Pseudomonadati</taxon>
        <taxon>Pseudomonadota</taxon>
        <taxon>Betaproteobacteria</taxon>
        <taxon>Burkholderiales</taxon>
        <taxon>Burkholderiaceae</taxon>
        <taxon>Caballeronia</taxon>
    </lineage>
</organism>
<proteinExistence type="predicted"/>
<evidence type="ECO:0000313" key="1">
    <source>
        <dbReference type="EMBL" id="MFM0518035.1"/>
    </source>
</evidence>
<reference evidence="1 2" key="1">
    <citation type="journal article" date="2024" name="Chem. Sci.">
        <title>Discovery of megapolipeptins by genome mining of a Burkholderiales bacteria collection.</title>
        <authorList>
            <person name="Paulo B.S."/>
            <person name="Recchia M.J.J."/>
            <person name="Lee S."/>
            <person name="Fergusson C.H."/>
            <person name="Romanowski S.B."/>
            <person name="Hernandez A."/>
            <person name="Krull N."/>
            <person name="Liu D.Y."/>
            <person name="Cavanagh H."/>
            <person name="Bos A."/>
            <person name="Gray C.A."/>
            <person name="Murphy B.T."/>
            <person name="Linington R.G."/>
            <person name="Eustaquio A.S."/>
        </authorList>
    </citation>
    <scope>NUCLEOTIDE SEQUENCE [LARGE SCALE GENOMIC DNA]</scope>
    <source>
        <strain evidence="1 2">RL17-374-BIF-D</strain>
    </source>
</reference>
<dbReference type="EMBL" id="JAQQDB010000009">
    <property type="protein sequence ID" value="MFM0518035.1"/>
    <property type="molecule type" value="Genomic_DNA"/>
</dbReference>
<protein>
    <submittedName>
        <fullName evidence="1">Uncharacterized protein</fullName>
    </submittedName>
</protein>